<feature type="transmembrane region" description="Helical" evidence="4">
    <location>
        <begin position="371"/>
        <end position="391"/>
    </location>
</feature>
<keyword evidence="4" id="KW-1133">Transmembrane helix</keyword>
<feature type="transmembrane region" description="Helical" evidence="4">
    <location>
        <begin position="345"/>
        <end position="364"/>
    </location>
</feature>
<protein>
    <recommendedName>
        <fullName evidence="7">Major facilitator superfamily (MFS) profile domain-containing protein</fullName>
    </recommendedName>
</protein>
<dbReference type="SUPFAM" id="SSF103473">
    <property type="entry name" value="MFS general substrate transporter"/>
    <property type="match status" value="1"/>
</dbReference>
<dbReference type="GO" id="GO:0022857">
    <property type="term" value="F:transmembrane transporter activity"/>
    <property type="evidence" value="ECO:0007669"/>
    <property type="project" value="InterPro"/>
</dbReference>
<proteinExistence type="inferred from homology"/>
<dbReference type="Gene3D" id="1.20.1250.20">
    <property type="entry name" value="MFS general substrate transporter like domains"/>
    <property type="match status" value="2"/>
</dbReference>
<gene>
    <name evidence="5" type="ORF">RHOBADRAFT_52223</name>
</gene>
<feature type="transmembrane region" description="Helical" evidence="4">
    <location>
        <begin position="170"/>
        <end position="189"/>
    </location>
</feature>
<evidence type="ECO:0000313" key="6">
    <source>
        <dbReference type="Proteomes" id="UP000053890"/>
    </source>
</evidence>
<dbReference type="GO" id="GO:0016020">
    <property type="term" value="C:membrane"/>
    <property type="evidence" value="ECO:0007669"/>
    <property type="project" value="UniProtKB-SubCell"/>
</dbReference>
<evidence type="ECO:0000313" key="5">
    <source>
        <dbReference type="EMBL" id="KPV76181.1"/>
    </source>
</evidence>
<organism evidence="5 6">
    <name type="scientific">Rhodotorula graminis (strain WP1)</name>
    <dbReference type="NCBI Taxonomy" id="578459"/>
    <lineage>
        <taxon>Eukaryota</taxon>
        <taxon>Fungi</taxon>
        <taxon>Dikarya</taxon>
        <taxon>Basidiomycota</taxon>
        <taxon>Pucciniomycotina</taxon>
        <taxon>Microbotryomycetes</taxon>
        <taxon>Sporidiobolales</taxon>
        <taxon>Sporidiobolaceae</taxon>
        <taxon>Rhodotorula</taxon>
    </lineage>
</organism>
<feature type="transmembrane region" description="Helical" evidence="4">
    <location>
        <begin position="136"/>
        <end position="158"/>
    </location>
</feature>
<evidence type="ECO:0000256" key="4">
    <source>
        <dbReference type="SAM" id="Phobius"/>
    </source>
</evidence>
<feature type="transmembrane region" description="Helical" evidence="4">
    <location>
        <begin position="96"/>
        <end position="116"/>
    </location>
</feature>
<sequence>MPAPTEIELAALPRATVRPDTLSRASSTDKLSRVSTFANLPDLTSTPPPELALLSTSASGRNSPAAEEVGQRLRRLSTNDREEEGRGLPPVDGGSGAWGFVVAGFILETFIWGFSYSYASILVFFESHAPWSSSSLAALTSIGTILLAVMFICPVFVITVFRRYPERIRAMLWTSGLVNCLSMLVASWATEVWQLVLLIGVLCGLSGAVLYAPVLLWLNGWWHDRRGLASGIIFAGTGVGGTIFPFALSGLLDRYGFPTMCRAWACITAGVYALALLYLKPRVPLVKPRGERAPWLSIHDFRFVKDPVVLALTATTFLSSMGYMPVSLYLPIYTSSLSTPGKANLLVAIFNLSSSVGSTLTGYTSDYSLPITLVVMGTAGAVLSLTAWGLASSLGAVFAFAVLFAAFSQVCSTWGAAARDAAGANPHLSTMIFCLFGVVRGVASIVGPFISTGLYEEALADDERAAWGRFGFRNIIVFVGVMSCLSGLGGPGVYWARKRKLALKAAAA</sequence>
<evidence type="ECO:0008006" key="7">
    <source>
        <dbReference type="Google" id="ProtNLM"/>
    </source>
</evidence>
<dbReference type="PANTHER" id="PTHR11360:SF287">
    <property type="entry name" value="MFS MONOCARBOXYLATE TRANSPORTER"/>
    <property type="match status" value="1"/>
</dbReference>
<feature type="compositionally biased region" description="Polar residues" evidence="3">
    <location>
        <begin position="23"/>
        <end position="45"/>
    </location>
</feature>
<feature type="transmembrane region" description="Helical" evidence="4">
    <location>
        <begin position="195"/>
        <end position="216"/>
    </location>
</feature>
<feature type="region of interest" description="Disordered" evidence="3">
    <location>
        <begin position="1"/>
        <end position="89"/>
    </location>
</feature>
<dbReference type="InterPro" id="IPR050327">
    <property type="entry name" value="Proton-linked_MCT"/>
</dbReference>
<accession>A0A194S9V3</accession>
<dbReference type="InterPro" id="IPR036259">
    <property type="entry name" value="MFS_trans_sf"/>
</dbReference>
<dbReference type="AlphaFoldDB" id="A0A194S9V3"/>
<feature type="transmembrane region" description="Helical" evidence="4">
    <location>
        <begin position="430"/>
        <end position="455"/>
    </location>
</feature>
<name>A0A194S9V3_RHOGW</name>
<feature type="transmembrane region" description="Helical" evidence="4">
    <location>
        <begin position="397"/>
        <end position="418"/>
    </location>
</feature>
<dbReference type="OrthoDB" id="2213137at2759"/>
<dbReference type="RefSeq" id="XP_018272230.1">
    <property type="nucleotide sequence ID" value="XM_018416233.1"/>
</dbReference>
<evidence type="ECO:0000256" key="1">
    <source>
        <dbReference type="ARBA" id="ARBA00004141"/>
    </source>
</evidence>
<evidence type="ECO:0000256" key="3">
    <source>
        <dbReference type="SAM" id="MobiDB-lite"/>
    </source>
</evidence>
<feature type="transmembrane region" description="Helical" evidence="4">
    <location>
        <begin position="308"/>
        <end position="333"/>
    </location>
</feature>
<keyword evidence="4" id="KW-0472">Membrane</keyword>
<dbReference type="Proteomes" id="UP000053890">
    <property type="component" value="Unassembled WGS sequence"/>
</dbReference>
<dbReference type="Pfam" id="PF07690">
    <property type="entry name" value="MFS_1"/>
    <property type="match status" value="1"/>
</dbReference>
<feature type="transmembrane region" description="Helical" evidence="4">
    <location>
        <begin position="255"/>
        <end position="279"/>
    </location>
</feature>
<feature type="transmembrane region" description="Helical" evidence="4">
    <location>
        <begin position="475"/>
        <end position="496"/>
    </location>
</feature>
<dbReference type="OMA" id="RIWAIMT"/>
<feature type="compositionally biased region" description="Basic and acidic residues" evidence="3">
    <location>
        <begin position="77"/>
        <end position="86"/>
    </location>
</feature>
<comment type="similarity">
    <text evidence="2">Belongs to the major facilitator superfamily. Monocarboxylate porter (TC 2.A.1.13) family.</text>
</comment>
<comment type="subcellular location">
    <subcellularLocation>
        <location evidence="1">Membrane</location>
        <topology evidence="1">Multi-pass membrane protein</topology>
    </subcellularLocation>
</comment>
<feature type="transmembrane region" description="Helical" evidence="4">
    <location>
        <begin position="228"/>
        <end position="249"/>
    </location>
</feature>
<dbReference type="InterPro" id="IPR011701">
    <property type="entry name" value="MFS"/>
</dbReference>
<evidence type="ECO:0000256" key="2">
    <source>
        <dbReference type="ARBA" id="ARBA00006727"/>
    </source>
</evidence>
<dbReference type="EMBL" id="KQ474076">
    <property type="protein sequence ID" value="KPV76181.1"/>
    <property type="molecule type" value="Genomic_DNA"/>
</dbReference>
<reference evidence="5 6" key="1">
    <citation type="journal article" date="2015" name="Front. Microbiol.">
        <title>Genome sequence of the plant growth promoting endophytic yeast Rhodotorula graminis WP1.</title>
        <authorList>
            <person name="Firrincieli A."/>
            <person name="Otillar R."/>
            <person name="Salamov A."/>
            <person name="Schmutz J."/>
            <person name="Khan Z."/>
            <person name="Redman R.S."/>
            <person name="Fleck N.D."/>
            <person name="Lindquist E."/>
            <person name="Grigoriev I.V."/>
            <person name="Doty S.L."/>
        </authorList>
    </citation>
    <scope>NUCLEOTIDE SEQUENCE [LARGE SCALE GENOMIC DNA]</scope>
    <source>
        <strain evidence="5 6">WP1</strain>
    </source>
</reference>
<dbReference type="PANTHER" id="PTHR11360">
    <property type="entry name" value="MONOCARBOXYLATE TRANSPORTER"/>
    <property type="match status" value="1"/>
</dbReference>
<dbReference type="GeneID" id="28976681"/>
<keyword evidence="6" id="KW-1185">Reference proteome</keyword>
<keyword evidence="4" id="KW-0812">Transmembrane</keyword>